<keyword evidence="4" id="KW-1185">Reference proteome</keyword>
<dbReference type="Proteomes" id="UP000308730">
    <property type="component" value="Unassembled WGS sequence"/>
</dbReference>
<evidence type="ECO:0000313" key="4">
    <source>
        <dbReference type="Proteomes" id="UP000308730"/>
    </source>
</evidence>
<keyword evidence="2" id="KW-0812">Transmembrane</keyword>
<feature type="transmembrane region" description="Helical" evidence="2">
    <location>
        <begin position="130"/>
        <end position="151"/>
    </location>
</feature>
<feature type="compositionally biased region" description="Polar residues" evidence="1">
    <location>
        <begin position="13"/>
        <end position="27"/>
    </location>
</feature>
<evidence type="ECO:0000313" key="3">
    <source>
        <dbReference type="EMBL" id="THH32995.1"/>
    </source>
</evidence>
<feature type="compositionally biased region" description="Pro residues" evidence="1">
    <location>
        <begin position="47"/>
        <end position="56"/>
    </location>
</feature>
<organism evidence="3 4">
    <name type="scientific">Antrodiella citrinella</name>
    <dbReference type="NCBI Taxonomy" id="2447956"/>
    <lineage>
        <taxon>Eukaryota</taxon>
        <taxon>Fungi</taxon>
        <taxon>Dikarya</taxon>
        <taxon>Basidiomycota</taxon>
        <taxon>Agaricomycotina</taxon>
        <taxon>Agaricomycetes</taxon>
        <taxon>Polyporales</taxon>
        <taxon>Steccherinaceae</taxon>
        <taxon>Antrodiella</taxon>
    </lineage>
</organism>
<feature type="region of interest" description="Disordered" evidence="1">
    <location>
        <begin position="1"/>
        <end position="27"/>
    </location>
</feature>
<dbReference type="AlphaFoldDB" id="A0A4S4N3Q7"/>
<accession>A0A4S4N3Q7</accession>
<feature type="region of interest" description="Disordered" evidence="1">
    <location>
        <begin position="160"/>
        <end position="204"/>
    </location>
</feature>
<feature type="compositionally biased region" description="Low complexity" evidence="1">
    <location>
        <begin position="77"/>
        <end position="95"/>
    </location>
</feature>
<protein>
    <submittedName>
        <fullName evidence="3">Uncharacterized protein</fullName>
    </submittedName>
</protein>
<name>A0A4S4N3Q7_9APHY</name>
<feature type="compositionally biased region" description="Polar residues" evidence="1">
    <location>
        <begin position="97"/>
        <end position="110"/>
    </location>
</feature>
<feature type="compositionally biased region" description="Low complexity" evidence="1">
    <location>
        <begin position="174"/>
        <end position="183"/>
    </location>
</feature>
<sequence length="276" mass="29377">MPSVPQLHRRTPQDPSTGDCTDFNEQGFSSCALDTSTVSVIDTAPTSIPPFSPSPIPIVATDPISTNGPKPSFSGGVDSLPTPTSSTSSSVDGTLVYTPSQPQPTSSGVDASSIPGVRSASRSHNNAGPIAGGVIGAVILIALLVGAFLFWRKRRSKKRTAPSAEFMHHNRLQPSLSAPPLLARDMSNRNSEDEDEQLPPFSSGTFNDPIFEKLSAAAAQRQEIEQLQLYHPYRDKDSVYFTGESSAGDPAARAPQDTQTSVESESTDALRRRPSL</sequence>
<evidence type="ECO:0000256" key="1">
    <source>
        <dbReference type="SAM" id="MobiDB-lite"/>
    </source>
</evidence>
<dbReference type="CDD" id="cd12087">
    <property type="entry name" value="TM_EGFR-like"/>
    <property type="match status" value="1"/>
</dbReference>
<reference evidence="3 4" key="1">
    <citation type="submission" date="2019-02" db="EMBL/GenBank/DDBJ databases">
        <title>Genome sequencing of the rare red list fungi Antrodiella citrinella (Flaviporus citrinellus).</title>
        <authorList>
            <person name="Buettner E."/>
            <person name="Kellner H."/>
        </authorList>
    </citation>
    <scope>NUCLEOTIDE SEQUENCE [LARGE SCALE GENOMIC DNA]</scope>
    <source>
        <strain evidence="3 4">DSM 108506</strain>
    </source>
</reference>
<dbReference type="OrthoDB" id="2758323at2759"/>
<evidence type="ECO:0000256" key="2">
    <source>
        <dbReference type="SAM" id="Phobius"/>
    </source>
</evidence>
<keyword evidence="2" id="KW-0472">Membrane</keyword>
<feature type="region of interest" description="Disordered" evidence="1">
    <location>
        <begin position="42"/>
        <end position="123"/>
    </location>
</feature>
<feature type="region of interest" description="Disordered" evidence="1">
    <location>
        <begin position="240"/>
        <end position="276"/>
    </location>
</feature>
<gene>
    <name evidence="3" type="ORF">EUX98_g1196</name>
</gene>
<dbReference type="EMBL" id="SGPM01000012">
    <property type="protein sequence ID" value="THH32995.1"/>
    <property type="molecule type" value="Genomic_DNA"/>
</dbReference>
<keyword evidence="2" id="KW-1133">Transmembrane helix</keyword>
<comment type="caution">
    <text evidence="3">The sequence shown here is derived from an EMBL/GenBank/DDBJ whole genome shotgun (WGS) entry which is preliminary data.</text>
</comment>
<proteinExistence type="predicted"/>